<comment type="caution">
    <text evidence="1">The sequence shown here is derived from an EMBL/GenBank/DDBJ whole genome shotgun (WGS) entry which is preliminary data.</text>
</comment>
<dbReference type="EMBL" id="AWVF01000051">
    <property type="protein sequence ID" value="ERJ97096.1"/>
    <property type="molecule type" value="Genomic_DNA"/>
</dbReference>
<name>U2KF14_9FIRM</name>
<evidence type="ECO:0000313" key="2">
    <source>
        <dbReference type="Proteomes" id="UP000016662"/>
    </source>
</evidence>
<sequence length="42" mass="5003">MLLDDSSTKFKRIYVNKANLRNMWWTRGNIAQAELLAEEDFI</sequence>
<keyword evidence="2" id="KW-1185">Reference proteome</keyword>
<protein>
    <submittedName>
        <fullName evidence="1">Uncharacterized protein</fullName>
    </submittedName>
</protein>
<dbReference type="AlphaFoldDB" id="U2KF14"/>
<accession>U2KF14</accession>
<proteinExistence type="predicted"/>
<organism evidence="1 2">
    <name type="scientific">Ruminococcus callidus ATCC 27760</name>
    <dbReference type="NCBI Taxonomy" id="411473"/>
    <lineage>
        <taxon>Bacteria</taxon>
        <taxon>Bacillati</taxon>
        <taxon>Bacillota</taxon>
        <taxon>Clostridia</taxon>
        <taxon>Eubacteriales</taxon>
        <taxon>Oscillospiraceae</taxon>
        <taxon>Ruminococcus</taxon>
    </lineage>
</organism>
<dbReference type="Proteomes" id="UP000016662">
    <property type="component" value="Unassembled WGS sequence"/>
</dbReference>
<dbReference type="HOGENOM" id="CLU_3257392_0_0_9"/>
<reference evidence="1 2" key="1">
    <citation type="submission" date="2013-07" db="EMBL/GenBank/DDBJ databases">
        <authorList>
            <person name="Weinstock G."/>
            <person name="Sodergren E."/>
            <person name="Wylie T."/>
            <person name="Fulton L."/>
            <person name="Fulton R."/>
            <person name="Fronick C."/>
            <person name="O'Laughlin M."/>
            <person name="Godfrey J."/>
            <person name="Miner T."/>
            <person name="Herter B."/>
            <person name="Appelbaum E."/>
            <person name="Cordes M."/>
            <person name="Lek S."/>
            <person name="Wollam A."/>
            <person name="Pepin K.H."/>
            <person name="Palsikar V.B."/>
            <person name="Mitreva M."/>
            <person name="Wilson R.K."/>
        </authorList>
    </citation>
    <scope>NUCLEOTIDE SEQUENCE [LARGE SCALE GENOMIC DNA]</scope>
    <source>
        <strain evidence="1 2">ATCC 27760</strain>
    </source>
</reference>
<gene>
    <name evidence="1" type="ORF">RUMCAL_00527</name>
</gene>
<evidence type="ECO:0000313" key="1">
    <source>
        <dbReference type="EMBL" id="ERJ97096.1"/>
    </source>
</evidence>